<protein>
    <submittedName>
        <fullName evidence="1">Uncharacterized protein</fullName>
    </submittedName>
</protein>
<dbReference type="AlphaFoldDB" id="A0A2P6N6Z1"/>
<organism evidence="1 2">
    <name type="scientific">Planoprotostelium fungivorum</name>
    <dbReference type="NCBI Taxonomy" id="1890364"/>
    <lineage>
        <taxon>Eukaryota</taxon>
        <taxon>Amoebozoa</taxon>
        <taxon>Evosea</taxon>
        <taxon>Variosea</taxon>
        <taxon>Cavosteliida</taxon>
        <taxon>Cavosteliaceae</taxon>
        <taxon>Planoprotostelium</taxon>
    </lineage>
</organism>
<dbReference type="SUPFAM" id="SSF50978">
    <property type="entry name" value="WD40 repeat-like"/>
    <property type="match status" value="1"/>
</dbReference>
<sequence length="311" mass="35092">MELCTGSEDRSCYVYDIRQTAVVQKYRLCQPHTDTVTALAFHPWFPQLVTEALDEFENVHYNSIESSPTTKDDWGPQLRTCQDARSGASEMLLQTSMGAEFKKSESLLRRNSDVLDNFCTLKDLCIAITMTASDDELDKLLNDANLTDKMEEDNVAPITEECIATVLSEVAGDHVSVLSREVYRPLCHWTKTPKENKSDSPSVLWAASSFSSLLSQLFLPVSTMYYKARMGFNTGIIYLPLPHLLSNKFPSSTHSGPKAVKATGTEGRDQAQTQLYCDDHGNVTESRCRIHKALQHLELTYHYYLWCLRIG</sequence>
<dbReference type="InterPro" id="IPR036322">
    <property type="entry name" value="WD40_repeat_dom_sf"/>
</dbReference>
<dbReference type="Proteomes" id="UP000241769">
    <property type="component" value="Unassembled WGS sequence"/>
</dbReference>
<dbReference type="InParanoid" id="A0A2P6N6Z1"/>
<evidence type="ECO:0000313" key="1">
    <source>
        <dbReference type="EMBL" id="PRP79721.1"/>
    </source>
</evidence>
<gene>
    <name evidence="1" type="ORF">PROFUN_12655</name>
</gene>
<keyword evidence="2" id="KW-1185">Reference proteome</keyword>
<name>A0A2P6N6Z1_9EUKA</name>
<dbReference type="OrthoDB" id="6415715at2759"/>
<proteinExistence type="predicted"/>
<evidence type="ECO:0000313" key="2">
    <source>
        <dbReference type="Proteomes" id="UP000241769"/>
    </source>
</evidence>
<dbReference type="InterPro" id="IPR015943">
    <property type="entry name" value="WD40/YVTN_repeat-like_dom_sf"/>
</dbReference>
<accession>A0A2P6N6Z1</accession>
<comment type="caution">
    <text evidence="1">The sequence shown here is derived from an EMBL/GenBank/DDBJ whole genome shotgun (WGS) entry which is preliminary data.</text>
</comment>
<dbReference type="EMBL" id="MDYQ01000173">
    <property type="protein sequence ID" value="PRP79721.1"/>
    <property type="molecule type" value="Genomic_DNA"/>
</dbReference>
<reference evidence="1 2" key="1">
    <citation type="journal article" date="2018" name="Genome Biol. Evol.">
        <title>Multiple Roots of Fruiting Body Formation in Amoebozoa.</title>
        <authorList>
            <person name="Hillmann F."/>
            <person name="Forbes G."/>
            <person name="Novohradska S."/>
            <person name="Ferling I."/>
            <person name="Riege K."/>
            <person name="Groth M."/>
            <person name="Westermann M."/>
            <person name="Marz M."/>
            <person name="Spaller T."/>
            <person name="Winckler T."/>
            <person name="Schaap P."/>
            <person name="Glockner G."/>
        </authorList>
    </citation>
    <scope>NUCLEOTIDE SEQUENCE [LARGE SCALE GENOMIC DNA]</scope>
    <source>
        <strain evidence="1 2">Jena</strain>
    </source>
</reference>
<dbReference type="Gene3D" id="2.130.10.10">
    <property type="entry name" value="YVTN repeat-like/Quinoprotein amine dehydrogenase"/>
    <property type="match status" value="1"/>
</dbReference>